<gene>
    <name evidence="3" type="ORF">FHR84_001938</name>
</gene>
<proteinExistence type="predicted"/>
<feature type="domain" description="Ubiquitin Mut7-C" evidence="2">
    <location>
        <begin position="28"/>
        <end position="100"/>
    </location>
</feature>
<dbReference type="Pfam" id="PF01927">
    <property type="entry name" value="Mut7-C"/>
    <property type="match status" value="1"/>
</dbReference>
<evidence type="ECO:0000313" key="4">
    <source>
        <dbReference type="Proteomes" id="UP000548304"/>
    </source>
</evidence>
<dbReference type="PANTHER" id="PTHR39081:SF1">
    <property type="entry name" value="MUT7-C RNASE DOMAIN-CONTAINING PROTEIN"/>
    <property type="match status" value="1"/>
</dbReference>
<dbReference type="Pfam" id="PF14451">
    <property type="entry name" value="Ub-Mut7C"/>
    <property type="match status" value="1"/>
</dbReference>
<evidence type="ECO:0000259" key="1">
    <source>
        <dbReference type="Pfam" id="PF01927"/>
    </source>
</evidence>
<dbReference type="EMBL" id="JACBYW010000003">
    <property type="protein sequence ID" value="NYH78613.1"/>
    <property type="molecule type" value="Genomic_DNA"/>
</dbReference>
<comment type="caution">
    <text evidence="3">The sequence shown here is derived from an EMBL/GenBank/DDBJ whole genome shotgun (WGS) entry which is preliminary data.</text>
</comment>
<dbReference type="PANTHER" id="PTHR39081">
    <property type="entry name" value="MUT7-C DOMAIN-CONTAINING PROTEIN"/>
    <property type="match status" value="1"/>
</dbReference>
<feature type="domain" description="Mut7-C RNAse" evidence="1">
    <location>
        <begin position="109"/>
        <end position="248"/>
    </location>
</feature>
<protein>
    <recommendedName>
        <fullName evidence="5">Mut7-C ubiquitin/RNAse domain-containing protein</fullName>
    </recommendedName>
</protein>
<name>A0A852Z929_9ACTN</name>
<keyword evidence="4" id="KW-1185">Reference proteome</keyword>
<organism evidence="3 4">
    <name type="scientific">Actinopolyspora biskrensis</name>
    <dbReference type="NCBI Taxonomy" id="1470178"/>
    <lineage>
        <taxon>Bacteria</taxon>
        <taxon>Bacillati</taxon>
        <taxon>Actinomycetota</taxon>
        <taxon>Actinomycetes</taxon>
        <taxon>Actinopolysporales</taxon>
        <taxon>Actinopolysporaceae</taxon>
        <taxon>Actinopolyspora</taxon>
    </lineage>
</organism>
<dbReference type="InterPro" id="IPR002782">
    <property type="entry name" value="Mut7-C_RNAse_dom"/>
</dbReference>
<evidence type="ECO:0000313" key="3">
    <source>
        <dbReference type="EMBL" id="NYH78613.1"/>
    </source>
</evidence>
<evidence type="ECO:0000259" key="2">
    <source>
        <dbReference type="Pfam" id="PF14451"/>
    </source>
</evidence>
<dbReference type="Proteomes" id="UP000548304">
    <property type="component" value="Unassembled WGS sequence"/>
</dbReference>
<dbReference type="AlphaFoldDB" id="A0A852Z929"/>
<sequence>MGEIAGETTAVVMSVPERNAGGAVPGAVFVRLAAELRLFAAPRNRRERLRVPHDGTASVGHVVQSLGVPLTEVGGLFLDGAAATPETRPTDGSLLEVRPLDWPEHVRRRFVLDVHLGTLTRRLRLLGLDTAYRNDATDDELVEQAARQRRVLLSRDRGLLRRRKLPEGAFVRSSRPDDQLREVLNRFAPPLRPWSRCVSCNGSLEAVSKGEVSARLEPGTRGCYDVFARCRSCGRVYWRGAHSRELEGIVEAARAAHPGPPDRPGSG</sequence>
<evidence type="ECO:0008006" key="5">
    <source>
        <dbReference type="Google" id="ProtNLM"/>
    </source>
</evidence>
<dbReference type="InterPro" id="IPR027798">
    <property type="entry name" value="Ub_Mut7C"/>
</dbReference>
<accession>A0A852Z929</accession>
<reference evidence="3 4" key="1">
    <citation type="submission" date="2020-07" db="EMBL/GenBank/DDBJ databases">
        <title>Genomic Encyclopedia of Type Strains, Phase III (KMG-III): the genomes of soil and plant-associated and newly described type strains.</title>
        <authorList>
            <person name="Whitman W."/>
        </authorList>
    </citation>
    <scope>NUCLEOTIDE SEQUENCE [LARGE SCALE GENOMIC DNA]</scope>
    <source>
        <strain evidence="3 4">CECT 8576</strain>
    </source>
</reference>